<proteinExistence type="predicted"/>
<evidence type="ECO:0000313" key="6">
    <source>
        <dbReference type="Proteomes" id="UP000663828"/>
    </source>
</evidence>
<keyword evidence="3" id="KW-0106">Calcium</keyword>
<keyword evidence="6" id="KW-1185">Reference proteome</keyword>
<dbReference type="InterPro" id="IPR002048">
    <property type="entry name" value="EF_hand_dom"/>
</dbReference>
<dbReference type="Pfam" id="PF13499">
    <property type="entry name" value="EF-hand_7"/>
    <property type="match status" value="2"/>
</dbReference>
<dbReference type="AlphaFoldDB" id="A0A814A184"/>
<reference evidence="5" key="1">
    <citation type="submission" date="2021-02" db="EMBL/GenBank/DDBJ databases">
        <authorList>
            <person name="Nowell W R."/>
        </authorList>
    </citation>
    <scope>NUCLEOTIDE SEQUENCE</scope>
</reference>
<dbReference type="PROSITE" id="PS50222">
    <property type="entry name" value="EF_HAND_2"/>
    <property type="match status" value="4"/>
</dbReference>
<dbReference type="InterPro" id="IPR050145">
    <property type="entry name" value="Centrin_CML-like"/>
</dbReference>
<accession>A0A814A184</accession>
<dbReference type="PROSITE" id="PS00018">
    <property type="entry name" value="EF_HAND_1"/>
    <property type="match status" value="3"/>
</dbReference>
<dbReference type="SUPFAM" id="SSF47473">
    <property type="entry name" value="EF-hand"/>
    <property type="match status" value="1"/>
</dbReference>
<keyword evidence="1" id="KW-0479">Metal-binding</keyword>
<protein>
    <recommendedName>
        <fullName evidence="4">EF-hand domain-containing protein</fullName>
    </recommendedName>
</protein>
<dbReference type="FunFam" id="1.10.238.10:FF:000336">
    <property type="entry name" value="HLH domain-containing protein"/>
    <property type="match status" value="1"/>
</dbReference>
<comment type="caution">
    <text evidence="5">The sequence shown here is derived from an EMBL/GenBank/DDBJ whole genome shotgun (WGS) entry which is preliminary data.</text>
</comment>
<dbReference type="InterPro" id="IPR018247">
    <property type="entry name" value="EF_Hand_1_Ca_BS"/>
</dbReference>
<evidence type="ECO:0000256" key="2">
    <source>
        <dbReference type="ARBA" id="ARBA00022737"/>
    </source>
</evidence>
<gene>
    <name evidence="5" type="ORF">XAT740_LOCUS8275</name>
</gene>
<dbReference type="Gene3D" id="1.10.238.10">
    <property type="entry name" value="EF-hand"/>
    <property type="match status" value="2"/>
</dbReference>
<name>A0A814A184_ADIRI</name>
<sequence>MISRRVDCPNDLELRQAFDLFDTDHSGGISVMELKSALGALGVTVSDQEARQMFSAIDIDKNGRIEFDEFVEVVADSYFKKFSRSEILEAFRRFDHNHDGYIEADELKNILARLGRNFSADEIRRMIAQVDRDGNGKISIEEFAALVERE</sequence>
<dbReference type="InterPro" id="IPR011992">
    <property type="entry name" value="EF-hand-dom_pair"/>
</dbReference>
<keyword evidence="2" id="KW-0677">Repeat</keyword>
<evidence type="ECO:0000256" key="3">
    <source>
        <dbReference type="ARBA" id="ARBA00022837"/>
    </source>
</evidence>
<dbReference type="SMART" id="SM00054">
    <property type="entry name" value="EFh"/>
    <property type="match status" value="4"/>
</dbReference>
<feature type="domain" description="EF-hand" evidence="4">
    <location>
        <begin position="45"/>
        <end position="80"/>
    </location>
</feature>
<dbReference type="Proteomes" id="UP000663828">
    <property type="component" value="Unassembled WGS sequence"/>
</dbReference>
<dbReference type="GO" id="GO:0005509">
    <property type="term" value="F:calcium ion binding"/>
    <property type="evidence" value="ECO:0007669"/>
    <property type="project" value="InterPro"/>
</dbReference>
<feature type="domain" description="EF-hand" evidence="4">
    <location>
        <begin position="118"/>
        <end position="150"/>
    </location>
</feature>
<evidence type="ECO:0000259" key="4">
    <source>
        <dbReference type="PROSITE" id="PS50222"/>
    </source>
</evidence>
<evidence type="ECO:0000256" key="1">
    <source>
        <dbReference type="ARBA" id="ARBA00022723"/>
    </source>
</evidence>
<organism evidence="5 6">
    <name type="scientific">Adineta ricciae</name>
    <name type="common">Rotifer</name>
    <dbReference type="NCBI Taxonomy" id="249248"/>
    <lineage>
        <taxon>Eukaryota</taxon>
        <taxon>Metazoa</taxon>
        <taxon>Spiralia</taxon>
        <taxon>Gnathifera</taxon>
        <taxon>Rotifera</taxon>
        <taxon>Eurotatoria</taxon>
        <taxon>Bdelloidea</taxon>
        <taxon>Adinetida</taxon>
        <taxon>Adinetidae</taxon>
        <taxon>Adineta</taxon>
    </lineage>
</organism>
<evidence type="ECO:0000313" key="5">
    <source>
        <dbReference type="EMBL" id="CAF0905941.1"/>
    </source>
</evidence>
<dbReference type="PANTHER" id="PTHR23050">
    <property type="entry name" value="CALCIUM BINDING PROTEIN"/>
    <property type="match status" value="1"/>
</dbReference>
<feature type="domain" description="EF-hand" evidence="4">
    <location>
        <begin position="9"/>
        <end position="44"/>
    </location>
</feature>
<feature type="domain" description="EF-hand" evidence="4">
    <location>
        <begin position="82"/>
        <end position="117"/>
    </location>
</feature>
<dbReference type="EMBL" id="CAJNOR010000410">
    <property type="protein sequence ID" value="CAF0905941.1"/>
    <property type="molecule type" value="Genomic_DNA"/>
</dbReference>
<dbReference type="FunFam" id="1.10.238.10:FF:000001">
    <property type="entry name" value="Calmodulin 1"/>
    <property type="match status" value="1"/>
</dbReference>